<name>A0A016VTN2_9BILA</name>
<keyword evidence="2" id="KW-0732">Signal</keyword>
<evidence type="ECO:0000256" key="2">
    <source>
        <dbReference type="SAM" id="SignalP"/>
    </source>
</evidence>
<dbReference type="OrthoDB" id="5874910at2759"/>
<dbReference type="SMART" id="SM00198">
    <property type="entry name" value="SCP"/>
    <property type="match status" value="1"/>
</dbReference>
<reference evidence="5" key="1">
    <citation type="journal article" date="2015" name="Nat. Genet.">
        <title>The genome and transcriptome of the zoonotic hookworm Ancylostoma ceylanicum identify infection-specific gene families.</title>
        <authorList>
            <person name="Schwarz E.M."/>
            <person name="Hu Y."/>
            <person name="Antoshechkin I."/>
            <person name="Miller M.M."/>
            <person name="Sternberg P.W."/>
            <person name="Aroian R.V."/>
        </authorList>
    </citation>
    <scope>NUCLEOTIDE SEQUENCE</scope>
    <source>
        <strain evidence="5">HY135</strain>
    </source>
</reference>
<evidence type="ECO:0000313" key="5">
    <source>
        <dbReference type="Proteomes" id="UP000024635"/>
    </source>
</evidence>
<feature type="region of interest" description="Disordered" evidence="1">
    <location>
        <begin position="249"/>
        <end position="294"/>
    </location>
</feature>
<accession>A0A016VTN2</accession>
<protein>
    <recommendedName>
        <fullName evidence="3">SCP domain-containing protein</fullName>
    </recommendedName>
</protein>
<organism evidence="4 5">
    <name type="scientific">Ancylostoma ceylanicum</name>
    <dbReference type="NCBI Taxonomy" id="53326"/>
    <lineage>
        <taxon>Eukaryota</taxon>
        <taxon>Metazoa</taxon>
        <taxon>Ecdysozoa</taxon>
        <taxon>Nematoda</taxon>
        <taxon>Chromadorea</taxon>
        <taxon>Rhabditida</taxon>
        <taxon>Rhabditina</taxon>
        <taxon>Rhabditomorpha</taxon>
        <taxon>Strongyloidea</taxon>
        <taxon>Ancylostomatidae</taxon>
        <taxon>Ancylostomatinae</taxon>
        <taxon>Ancylostoma</taxon>
    </lineage>
</organism>
<feature type="domain" description="SCP" evidence="3">
    <location>
        <begin position="310"/>
        <end position="472"/>
    </location>
</feature>
<dbReference type="EMBL" id="JARK01001340">
    <property type="protein sequence ID" value="EYC30775.1"/>
    <property type="molecule type" value="Genomic_DNA"/>
</dbReference>
<sequence>MAKLYFIALAIVCLLPALCEGNPVVFATPQCQGGYLDQSTINTGVLNPINTARENVAKGNQQNGPNGTNLPSAKSMTQMSWSCELEQTAVKALENGKCLETAPDSGGKASFFDNQYDYPATPISEILANAFNDNYLSQIKNNKLNVQSQGTVTSTVTFNGPDNLKSYANLIRPEAKEIGCAFNRCTSPEVKYTYYCILNTEDIKTGETVYQGDPTQITSCSQVTCPSGYMCNTTTLLCEATTVATATSAPSTSSSLVTSPSSSPSTPSATTTRATTTTTIPTSSQAQFPSGGGGGMCSTSHNYAGRMTDAIRNEYVRLHNFRRGLLATGQIPRKDGKYLPKASNMWSMSYDCALEAGAIKHASTCPSALSDPNSRPNEGENFKSFPATKFDFGTAAKKSVTEWWKPIRSVNYFEKVVVFRPFHVGAPISSFTQVHYREPLRRRVPISCRVLYHFVLPESEHNVFYFRGNIVNSNVYQVGNPCSMNPGGATRCNPSEGLWS</sequence>
<proteinExistence type="predicted"/>
<dbReference type="InterPro" id="IPR014044">
    <property type="entry name" value="CAP_dom"/>
</dbReference>
<evidence type="ECO:0000256" key="1">
    <source>
        <dbReference type="SAM" id="MobiDB-lite"/>
    </source>
</evidence>
<gene>
    <name evidence="4" type="primary">Acey_s0004.g1765</name>
    <name evidence="4" type="synonym">ASP-s0004.g1765</name>
    <name evidence="4" type="ORF">Y032_0004g1765</name>
</gene>
<feature type="compositionally biased region" description="Low complexity" evidence="1">
    <location>
        <begin position="249"/>
        <end position="284"/>
    </location>
</feature>
<feature type="chain" id="PRO_5001489890" description="SCP domain-containing protein" evidence="2">
    <location>
        <begin position="22"/>
        <end position="500"/>
    </location>
</feature>
<feature type="signal peptide" evidence="2">
    <location>
        <begin position="1"/>
        <end position="21"/>
    </location>
</feature>
<comment type="caution">
    <text evidence="4">The sequence shown here is derived from an EMBL/GenBank/DDBJ whole genome shotgun (WGS) entry which is preliminary data.</text>
</comment>
<evidence type="ECO:0000259" key="3">
    <source>
        <dbReference type="SMART" id="SM00198"/>
    </source>
</evidence>
<dbReference type="InterPro" id="IPR035940">
    <property type="entry name" value="CAP_sf"/>
</dbReference>
<evidence type="ECO:0000313" key="4">
    <source>
        <dbReference type="EMBL" id="EYC30775.1"/>
    </source>
</evidence>
<keyword evidence="5" id="KW-1185">Reference proteome</keyword>
<dbReference type="Pfam" id="PF00188">
    <property type="entry name" value="CAP"/>
    <property type="match status" value="2"/>
</dbReference>
<dbReference type="AlphaFoldDB" id="A0A016VTN2"/>
<dbReference type="Proteomes" id="UP000024635">
    <property type="component" value="Unassembled WGS sequence"/>
</dbReference>
<dbReference type="STRING" id="53326.A0A016VTN2"/>
<dbReference type="CDD" id="cd05380">
    <property type="entry name" value="CAP_euk"/>
    <property type="match status" value="2"/>
</dbReference>
<dbReference type="SUPFAM" id="SSF55797">
    <property type="entry name" value="PR-1-like"/>
    <property type="match status" value="2"/>
</dbReference>
<dbReference type="Gene3D" id="3.40.33.10">
    <property type="entry name" value="CAP"/>
    <property type="match status" value="2"/>
</dbReference>